<evidence type="ECO:0000256" key="2">
    <source>
        <dbReference type="ARBA" id="ARBA00022448"/>
    </source>
</evidence>
<evidence type="ECO:0000259" key="8">
    <source>
        <dbReference type="PROSITE" id="PS50928"/>
    </source>
</evidence>
<accession>A0ABR9LPV4</accession>
<dbReference type="PANTHER" id="PTHR43005">
    <property type="entry name" value="BLR7065 PROTEIN"/>
    <property type="match status" value="1"/>
</dbReference>
<dbReference type="Pfam" id="PF00528">
    <property type="entry name" value="BPD_transp_1"/>
    <property type="match status" value="1"/>
</dbReference>
<evidence type="ECO:0000313" key="9">
    <source>
        <dbReference type="EMBL" id="MBE1582676.1"/>
    </source>
</evidence>
<evidence type="ECO:0000256" key="1">
    <source>
        <dbReference type="ARBA" id="ARBA00004651"/>
    </source>
</evidence>
<dbReference type="CDD" id="cd06261">
    <property type="entry name" value="TM_PBP2"/>
    <property type="match status" value="1"/>
</dbReference>
<keyword evidence="10" id="KW-1185">Reference proteome</keyword>
<dbReference type="PROSITE" id="PS50928">
    <property type="entry name" value="ABC_TM1"/>
    <property type="match status" value="1"/>
</dbReference>
<keyword evidence="3" id="KW-1003">Cell membrane</keyword>
<comment type="caution">
    <text evidence="9">The sequence shown here is derived from an EMBL/GenBank/DDBJ whole genome shotgun (WGS) entry which is preliminary data.</text>
</comment>
<dbReference type="Proteomes" id="UP000633509">
    <property type="component" value="Unassembled WGS sequence"/>
</dbReference>
<dbReference type="InterPro" id="IPR035906">
    <property type="entry name" value="MetI-like_sf"/>
</dbReference>
<dbReference type="SUPFAM" id="SSF161098">
    <property type="entry name" value="MetI-like"/>
    <property type="match status" value="1"/>
</dbReference>
<evidence type="ECO:0000256" key="4">
    <source>
        <dbReference type="ARBA" id="ARBA00022692"/>
    </source>
</evidence>
<dbReference type="EMBL" id="JADBEK010000001">
    <property type="protein sequence ID" value="MBE1582676.1"/>
    <property type="molecule type" value="Genomic_DNA"/>
</dbReference>
<comment type="similarity">
    <text evidence="7">Belongs to the binding-protein-dependent transport system permease family.</text>
</comment>
<sequence length="304" mass="33314">MSSTTAEPVRRPTGSRTGHAYLLIAPAVVLVLVFLLYPVLSVFWESLRHHNLTRPLDDGFAGLDNYRAMLADEQFWRSLRFTGQWVFVEVALQFVLGLALALVLNRTFVGRGLARALAFSPWAVSGILTTTIWILLYNPTTGIGHYLASMGIGEYGTSLLSDPDTTFWALILAELWKGIPFFAILILADLQSVPLELYEAAGVDGAGPLRRFSAVTWPHIRRAVVIATLLRAVWEFNNVDLLYTMTAGGPAGSTTTLPLYVAQTAIHDQDFGYGSALTVTAFLLLTFASLVYLRISSGDSKEGK</sequence>
<organism evidence="9 10">
    <name type="scientific">Nonomuraea angiospora</name>
    <dbReference type="NCBI Taxonomy" id="46172"/>
    <lineage>
        <taxon>Bacteria</taxon>
        <taxon>Bacillati</taxon>
        <taxon>Actinomycetota</taxon>
        <taxon>Actinomycetes</taxon>
        <taxon>Streptosporangiales</taxon>
        <taxon>Streptosporangiaceae</taxon>
        <taxon>Nonomuraea</taxon>
    </lineage>
</organism>
<protein>
    <submittedName>
        <fullName evidence="9">Multiple sugar transport system permease protein</fullName>
    </submittedName>
</protein>
<feature type="transmembrane region" description="Helical" evidence="7">
    <location>
        <begin position="20"/>
        <end position="44"/>
    </location>
</feature>
<feature type="transmembrane region" description="Helical" evidence="7">
    <location>
        <begin position="273"/>
        <end position="295"/>
    </location>
</feature>
<dbReference type="PANTHER" id="PTHR43005:SF2">
    <property type="entry name" value="INTEGRAL MEMBRANE SUGAR TRANSPORT PROTEIN"/>
    <property type="match status" value="1"/>
</dbReference>
<feature type="domain" description="ABC transmembrane type-1" evidence="8">
    <location>
        <begin position="79"/>
        <end position="294"/>
    </location>
</feature>
<keyword evidence="2 7" id="KW-0813">Transport</keyword>
<gene>
    <name evidence="9" type="ORF">H4W80_000934</name>
</gene>
<feature type="transmembrane region" description="Helical" evidence="7">
    <location>
        <begin position="116"/>
        <end position="136"/>
    </location>
</feature>
<keyword evidence="5 7" id="KW-1133">Transmembrane helix</keyword>
<dbReference type="InterPro" id="IPR000515">
    <property type="entry name" value="MetI-like"/>
</dbReference>
<feature type="transmembrane region" description="Helical" evidence="7">
    <location>
        <begin position="167"/>
        <end position="188"/>
    </location>
</feature>
<keyword evidence="9" id="KW-0762">Sugar transport</keyword>
<feature type="transmembrane region" description="Helical" evidence="7">
    <location>
        <begin position="85"/>
        <end position="104"/>
    </location>
</feature>
<dbReference type="RefSeq" id="WP_192783917.1">
    <property type="nucleotide sequence ID" value="NZ_JADBEK010000001.1"/>
</dbReference>
<evidence type="ECO:0000256" key="3">
    <source>
        <dbReference type="ARBA" id="ARBA00022475"/>
    </source>
</evidence>
<evidence type="ECO:0000256" key="6">
    <source>
        <dbReference type="ARBA" id="ARBA00023136"/>
    </source>
</evidence>
<keyword evidence="6 7" id="KW-0472">Membrane</keyword>
<evidence type="ECO:0000256" key="7">
    <source>
        <dbReference type="RuleBase" id="RU363032"/>
    </source>
</evidence>
<evidence type="ECO:0000313" key="10">
    <source>
        <dbReference type="Proteomes" id="UP000633509"/>
    </source>
</evidence>
<name>A0ABR9LPV4_9ACTN</name>
<proteinExistence type="inferred from homology"/>
<reference evidence="9 10" key="1">
    <citation type="submission" date="2020-10" db="EMBL/GenBank/DDBJ databases">
        <title>Sequencing the genomes of 1000 actinobacteria strains.</title>
        <authorList>
            <person name="Klenk H.-P."/>
        </authorList>
    </citation>
    <scope>NUCLEOTIDE SEQUENCE [LARGE SCALE GENOMIC DNA]</scope>
    <source>
        <strain evidence="9 10">DSM 43173</strain>
    </source>
</reference>
<evidence type="ECO:0000256" key="5">
    <source>
        <dbReference type="ARBA" id="ARBA00022989"/>
    </source>
</evidence>
<keyword evidence="4 7" id="KW-0812">Transmembrane</keyword>
<dbReference type="Gene3D" id="1.10.3720.10">
    <property type="entry name" value="MetI-like"/>
    <property type="match status" value="1"/>
</dbReference>
<comment type="subcellular location">
    <subcellularLocation>
        <location evidence="1 7">Cell membrane</location>
        <topology evidence="1 7">Multi-pass membrane protein</topology>
    </subcellularLocation>
</comment>